<dbReference type="AlphaFoldDB" id="A0A542EHK1"/>
<comment type="caution">
    <text evidence="4">The sequence shown here is derived from an EMBL/GenBank/DDBJ whole genome shotgun (WGS) entry which is preliminary data.</text>
</comment>
<protein>
    <submittedName>
        <fullName evidence="4">Poly-gamma-glutamate synthesis protein (Capsule biosynthesis protein)</fullName>
    </submittedName>
</protein>
<evidence type="ECO:0000313" key="4">
    <source>
        <dbReference type="EMBL" id="TQJ14817.1"/>
    </source>
</evidence>
<feature type="compositionally biased region" description="Gly residues" evidence="2">
    <location>
        <begin position="20"/>
        <end position="32"/>
    </location>
</feature>
<evidence type="ECO:0000259" key="3">
    <source>
        <dbReference type="SMART" id="SM00854"/>
    </source>
</evidence>
<evidence type="ECO:0000313" key="5">
    <source>
        <dbReference type="Proteomes" id="UP000320806"/>
    </source>
</evidence>
<dbReference type="EMBL" id="VFMO01000001">
    <property type="protein sequence ID" value="TQJ14817.1"/>
    <property type="molecule type" value="Genomic_DNA"/>
</dbReference>
<name>A0A542EHK1_9MICO</name>
<dbReference type="InterPro" id="IPR019079">
    <property type="entry name" value="Capsule_synth_CapA"/>
</dbReference>
<gene>
    <name evidence="4" type="ORF">FB459_2326</name>
</gene>
<dbReference type="InterPro" id="IPR029052">
    <property type="entry name" value="Metallo-depent_PP-like"/>
</dbReference>
<dbReference type="InterPro" id="IPR052169">
    <property type="entry name" value="CW_Biosynth-Accessory"/>
</dbReference>
<dbReference type="PANTHER" id="PTHR33393:SF13">
    <property type="entry name" value="PGA BIOSYNTHESIS PROTEIN CAPA"/>
    <property type="match status" value="1"/>
</dbReference>
<dbReference type="SUPFAM" id="SSF56300">
    <property type="entry name" value="Metallo-dependent phosphatases"/>
    <property type="match status" value="1"/>
</dbReference>
<dbReference type="Pfam" id="PF09587">
    <property type="entry name" value="PGA_cap"/>
    <property type="match status" value="1"/>
</dbReference>
<organism evidence="4 5">
    <name type="scientific">Yimella lutea</name>
    <dbReference type="NCBI Taxonomy" id="587872"/>
    <lineage>
        <taxon>Bacteria</taxon>
        <taxon>Bacillati</taxon>
        <taxon>Actinomycetota</taxon>
        <taxon>Actinomycetes</taxon>
        <taxon>Micrococcales</taxon>
        <taxon>Dermacoccaceae</taxon>
        <taxon>Yimella</taxon>
    </lineage>
</organism>
<feature type="domain" description="Capsule synthesis protein CapA" evidence="3">
    <location>
        <begin position="61"/>
        <end position="316"/>
    </location>
</feature>
<dbReference type="CDD" id="cd07381">
    <property type="entry name" value="MPP_CapA"/>
    <property type="match status" value="1"/>
</dbReference>
<comment type="similarity">
    <text evidence="1">Belongs to the CapA family.</text>
</comment>
<reference evidence="4 5" key="1">
    <citation type="submission" date="2019-06" db="EMBL/GenBank/DDBJ databases">
        <title>Sequencing the genomes of 1000 actinobacteria strains.</title>
        <authorList>
            <person name="Klenk H.-P."/>
        </authorList>
    </citation>
    <scope>NUCLEOTIDE SEQUENCE [LARGE SCALE GENOMIC DNA]</scope>
    <source>
        <strain evidence="4 5">DSM 19828</strain>
    </source>
</reference>
<feature type="region of interest" description="Disordered" evidence="2">
    <location>
        <begin position="20"/>
        <end position="55"/>
    </location>
</feature>
<dbReference type="PANTHER" id="PTHR33393">
    <property type="entry name" value="POLYGLUTAMINE SYNTHESIS ACCESSORY PROTEIN RV0574C-RELATED"/>
    <property type="match status" value="1"/>
</dbReference>
<evidence type="ECO:0000256" key="2">
    <source>
        <dbReference type="SAM" id="MobiDB-lite"/>
    </source>
</evidence>
<dbReference type="Proteomes" id="UP000320806">
    <property type="component" value="Unassembled WGS sequence"/>
</dbReference>
<evidence type="ECO:0000256" key="1">
    <source>
        <dbReference type="ARBA" id="ARBA00005662"/>
    </source>
</evidence>
<accession>A0A542EHK1</accession>
<dbReference type="Gene3D" id="3.60.21.10">
    <property type="match status" value="1"/>
</dbReference>
<dbReference type="SMART" id="SM00854">
    <property type="entry name" value="PGA_cap"/>
    <property type="match status" value="1"/>
</dbReference>
<keyword evidence="5" id="KW-1185">Reference proteome</keyword>
<sequence length="396" mass="41383">MTVAAAFAASVMLGGCALGGSDSGTSGDGGSRSDGSSARSGSSGSPGSDGETAQTGADRLTIAFSGDDIPQEDPIKAAKAQSKDGGYNFKALMADAKPFTESADLAICNMEAALSPDNTNLTKGLRHNGPREFAEAMAWMGYDGCSTANNHTFDAGVKGLADTRKVMADHGLKAAGPGPDANTPGQPAMYDVKGVKVAHLAYSYTLDNFAGGSDLWVPDEAIWMKEAMWKRKKASGIIADAVAARKSGAQIVLVSMHWGNANDHAPTPAMVETANELMQSGSVDTIIGNHAHVVQKCERVNGKMVYFGLGNQISDQGVNWGFPDATQDGVMVKVSFERGDDGRWTQPKAVFQPTRVARTAGYFVRLVTADSNKVSYERTSSLIKGPGNSCNLSPAS</sequence>
<feature type="compositionally biased region" description="Low complexity" evidence="2">
    <location>
        <begin position="33"/>
        <end position="50"/>
    </location>
</feature>
<proteinExistence type="inferred from homology"/>